<dbReference type="SUPFAM" id="SSF117281">
    <property type="entry name" value="Kelch motif"/>
    <property type="match status" value="1"/>
</dbReference>
<dbReference type="GO" id="GO:0032874">
    <property type="term" value="P:positive regulation of stress-activated MAPK cascade"/>
    <property type="evidence" value="ECO:0007669"/>
    <property type="project" value="TreeGrafter"/>
</dbReference>
<name>A0AAN7V5X3_9COLE</name>
<dbReference type="InterPro" id="IPR015915">
    <property type="entry name" value="Kelch-typ_b-propeller"/>
</dbReference>
<dbReference type="Pfam" id="PF24681">
    <property type="entry name" value="Kelch_KLHDC2_KLHL20_DRC7"/>
    <property type="match status" value="1"/>
</dbReference>
<gene>
    <name evidence="3" type="ORF">RI129_011245</name>
</gene>
<sequence>MSENDNRYSFKLFDFQLLEPSKDDPVPEQRSGHRIVCNSKSLYLYGGYNPIAPNNGYQELWEYNFSLKKWRKFDIKDNFPEEVISCSVLRRQDKLVIYGGTAVPFAFKCSNKLYTIKLSDGVRVSSLLIHGKKPKRQYGQAIVMHKNILYVIGGTDGFSYNCDIHRVNLNKNPRVWRSLYLHKKSTEENGSYEPPGRYRHEIAFDGKNIYIIGGGTAIKSYNLIDIPVFNIKTKKWQKMASIGDPRATPNYPDARRCHGIVQVKTDNDIHVFVLGGYQTNEQAFNDLWRLELSTLRWTLITKNMLPKAPYFHSVALTREGKLYVFGGMEGGRVLKRNNKLFSAWIRIPPLAEIAWEALLHYFPNVPLANRFNHLQIPNRFLSKCE</sequence>
<dbReference type="AlphaFoldDB" id="A0AAN7V5X3"/>
<proteinExistence type="predicted"/>
<evidence type="ECO:0000256" key="2">
    <source>
        <dbReference type="ARBA" id="ARBA00022737"/>
    </source>
</evidence>
<dbReference type="EMBL" id="JAVRBK010000008">
    <property type="protein sequence ID" value="KAK5640434.1"/>
    <property type="molecule type" value="Genomic_DNA"/>
</dbReference>
<evidence type="ECO:0000313" key="4">
    <source>
        <dbReference type="Proteomes" id="UP001329430"/>
    </source>
</evidence>
<keyword evidence="2" id="KW-0677">Repeat</keyword>
<dbReference type="PANTHER" id="PTHR46428:SF1">
    <property type="entry name" value="KELCH DOMAIN-CONTAINING PROTEIN 10"/>
    <property type="match status" value="1"/>
</dbReference>
<protein>
    <submittedName>
        <fullName evidence="3">Uncharacterized protein</fullName>
    </submittedName>
</protein>
<dbReference type="Gene3D" id="2.120.10.80">
    <property type="entry name" value="Kelch-type beta propeller"/>
    <property type="match status" value="2"/>
</dbReference>
<dbReference type="PANTHER" id="PTHR46428">
    <property type="entry name" value="KELCH DOMAIN-CONTAINING PROTEIN 10"/>
    <property type="match status" value="1"/>
</dbReference>
<organism evidence="3 4">
    <name type="scientific">Pyrocoelia pectoralis</name>
    <dbReference type="NCBI Taxonomy" id="417401"/>
    <lineage>
        <taxon>Eukaryota</taxon>
        <taxon>Metazoa</taxon>
        <taxon>Ecdysozoa</taxon>
        <taxon>Arthropoda</taxon>
        <taxon>Hexapoda</taxon>
        <taxon>Insecta</taxon>
        <taxon>Pterygota</taxon>
        <taxon>Neoptera</taxon>
        <taxon>Endopterygota</taxon>
        <taxon>Coleoptera</taxon>
        <taxon>Polyphaga</taxon>
        <taxon>Elateriformia</taxon>
        <taxon>Elateroidea</taxon>
        <taxon>Lampyridae</taxon>
        <taxon>Lampyrinae</taxon>
        <taxon>Pyrocoelia</taxon>
    </lineage>
</organism>
<keyword evidence="1" id="KW-0880">Kelch repeat</keyword>
<dbReference type="Proteomes" id="UP001329430">
    <property type="component" value="Chromosome 8"/>
</dbReference>
<comment type="caution">
    <text evidence="3">The sequence shown here is derived from an EMBL/GenBank/DDBJ whole genome shotgun (WGS) entry which is preliminary data.</text>
</comment>
<reference evidence="3 4" key="1">
    <citation type="journal article" date="2024" name="Insects">
        <title>An Improved Chromosome-Level Genome Assembly of the Firefly Pyrocoelia pectoralis.</title>
        <authorList>
            <person name="Fu X."/>
            <person name="Meyer-Rochow V.B."/>
            <person name="Ballantyne L."/>
            <person name="Zhu X."/>
        </authorList>
    </citation>
    <scope>NUCLEOTIDE SEQUENCE [LARGE SCALE GENOMIC DNA]</scope>
    <source>
        <strain evidence="3">XCY_ONT2</strain>
    </source>
</reference>
<evidence type="ECO:0000256" key="1">
    <source>
        <dbReference type="ARBA" id="ARBA00022441"/>
    </source>
</evidence>
<accession>A0AAN7V5X3</accession>
<dbReference type="InterPro" id="IPR052125">
    <property type="entry name" value="KLHDC10"/>
</dbReference>
<evidence type="ECO:0000313" key="3">
    <source>
        <dbReference type="EMBL" id="KAK5640434.1"/>
    </source>
</evidence>
<keyword evidence="4" id="KW-1185">Reference proteome</keyword>